<sequence length="60" mass="6684">MCPPCPNRHSNSSGQLELQLDDTSDIDGPTSLTPCLNATRYASRYISIRPIRLRPRGANR</sequence>
<evidence type="ECO:0000256" key="1">
    <source>
        <dbReference type="SAM" id="MobiDB-lite"/>
    </source>
</evidence>
<dbReference type="EMBL" id="FMWP01000122">
    <property type="protein sequence ID" value="SDA02161.1"/>
    <property type="molecule type" value="Genomic_DNA"/>
</dbReference>
<evidence type="ECO:0000313" key="2">
    <source>
        <dbReference type="EMBL" id="SDA02161.1"/>
    </source>
</evidence>
<proteinExistence type="predicted"/>
<keyword evidence="3" id="KW-1185">Reference proteome</keyword>
<evidence type="ECO:0000313" key="3">
    <source>
        <dbReference type="Proteomes" id="UP000249723"/>
    </source>
</evidence>
<feature type="region of interest" description="Disordered" evidence="1">
    <location>
        <begin position="1"/>
        <end position="32"/>
    </location>
</feature>
<reference evidence="3" key="1">
    <citation type="submission" date="2016-10" db="EMBL/GenBank/DDBJ databases">
        <authorList>
            <person name="Jeantristanb JTB J.-T."/>
            <person name="Ricardo R."/>
        </authorList>
    </citation>
    <scope>NUCLEOTIDE SEQUENCE [LARGE SCALE GENOMIC DNA]</scope>
</reference>
<name>A0A2X0LSF9_9BASI</name>
<accession>A0A2X0LSF9</accession>
<dbReference type="Proteomes" id="UP000249723">
    <property type="component" value="Unassembled WGS sequence"/>
</dbReference>
<organism evidence="2 3">
    <name type="scientific">Microbotryum saponariae</name>
    <dbReference type="NCBI Taxonomy" id="289078"/>
    <lineage>
        <taxon>Eukaryota</taxon>
        <taxon>Fungi</taxon>
        <taxon>Dikarya</taxon>
        <taxon>Basidiomycota</taxon>
        <taxon>Pucciniomycotina</taxon>
        <taxon>Microbotryomycetes</taxon>
        <taxon>Microbotryales</taxon>
        <taxon>Microbotryaceae</taxon>
        <taxon>Microbotryum</taxon>
    </lineage>
</organism>
<dbReference type="AlphaFoldDB" id="A0A2X0LSF9"/>
<gene>
    <name evidence="2" type="ORF">BZ3500_MVSOF-1268-A1-R1_C039G00063</name>
</gene>
<protein>
    <submittedName>
        <fullName evidence="2">BZ3500_MvSof-1268-A1-R1_C039g00063 protein</fullName>
    </submittedName>
</protein>